<proteinExistence type="predicted"/>
<name>A0ABT2HCF7_9MICO</name>
<comment type="caution">
    <text evidence="1">The sequence shown here is derived from an EMBL/GenBank/DDBJ whole genome shotgun (WGS) entry which is preliminary data.</text>
</comment>
<evidence type="ECO:0000313" key="1">
    <source>
        <dbReference type="EMBL" id="MCS5737573.1"/>
    </source>
</evidence>
<organism evidence="1 2">
    <name type="scientific">Herbiconiux daphne</name>
    <dbReference type="NCBI Taxonomy" id="2970914"/>
    <lineage>
        <taxon>Bacteria</taxon>
        <taxon>Bacillati</taxon>
        <taxon>Actinomycetota</taxon>
        <taxon>Actinomycetes</taxon>
        <taxon>Micrococcales</taxon>
        <taxon>Microbacteriaceae</taxon>
        <taxon>Herbiconiux</taxon>
    </lineage>
</organism>
<gene>
    <name evidence="1" type="ORF">N1032_27965</name>
</gene>
<keyword evidence="2" id="KW-1185">Reference proteome</keyword>
<accession>A0ABT2HCF7</accession>
<dbReference type="EMBL" id="JANLCJ010000834">
    <property type="protein sequence ID" value="MCS5737573.1"/>
    <property type="molecule type" value="Genomic_DNA"/>
</dbReference>
<reference evidence="1" key="1">
    <citation type="submission" date="2022-08" db="EMBL/GenBank/DDBJ databases">
        <authorList>
            <person name="Deng Y."/>
            <person name="Han X.-F."/>
            <person name="Zhang Y.-Q."/>
        </authorList>
    </citation>
    <scope>NUCLEOTIDE SEQUENCE</scope>
    <source>
        <strain evidence="1">CPCC 203386</strain>
    </source>
</reference>
<evidence type="ECO:0000313" key="2">
    <source>
        <dbReference type="Proteomes" id="UP001165586"/>
    </source>
</evidence>
<sequence>MDGYPRFGSRNGTTSYGDDIYTYGTYSQFVSNSTDPKYNIKLRIKNFLAQELNVSANSIVLQDAQK</sequence>
<protein>
    <submittedName>
        <fullName evidence="1">Uncharacterized protein</fullName>
    </submittedName>
</protein>
<dbReference type="RefSeq" id="WP_259544003.1">
    <property type="nucleotide sequence ID" value="NZ_JANLCJ010000834.1"/>
</dbReference>
<dbReference type="Proteomes" id="UP001165586">
    <property type="component" value="Unassembled WGS sequence"/>
</dbReference>